<dbReference type="InterPro" id="IPR039420">
    <property type="entry name" value="WalR-like"/>
</dbReference>
<sequence>MIRIAVLDDNVTHLQMIELALVGDPDNWDEPVELLTFDSGLALLNSLKTEDFDCVILDRNVPDMSGDVVLQWIRQYRDVHIPVVMVTSNKAGSDVVELLNAGADEYVTKPFYPAELLVRVKRLIENSRAKNEAPSKNEALVAALEETPQKTEVFGVIFDDFSLTINHASQLIKLTELEYNLAKLFFNNVGVNLSREFILQRVWMRDNKDAGRSLTTHIHRIRDKLELTAENGWALRPVYGYGYRLDYFKKDEQ</sequence>
<feature type="domain" description="OmpR/PhoB-type" evidence="7">
    <location>
        <begin position="148"/>
        <end position="247"/>
    </location>
</feature>
<feature type="domain" description="Response regulatory" evidence="6">
    <location>
        <begin position="3"/>
        <end position="124"/>
    </location>
</feature>
<dbReference type="SMART" id="SM00448">
    <property type="entry name" value="REC"/>
    <property type="match status" value="1"/>
</dbReference>
<name>A0A4R6Y7X0_9BURK</name>
<dbReference type="InterPro" id="IPR016032">
    <property type="entry name" value="Sig_transdc_resp-reg_C-effctor"/>
</dbReference>
<keyword evidence="1 4" id="KW-0597">Phosphoprotein</keyword>
<dbReference type="Proteomes" id="UP000294480">
    <property type="component" value="Unassembled WGS sequence"/>
</dbReference>
<dbReference type="InterPro" id="IPR011006">
    <property type="entry name" value="CheY-like_superfamily"/>
</dbReference>
<proteinExistence type="predicted"/>
<organism evidence="8 9">
    <name type="scientific">Hydromonas duriensis</name>
    <dbReference type="NCBI Taxonomy" id="1527608"/>
    <lineage>
        <taxon>Bacteria</taxon>
        <taxon>Pseudomonadati</taxon>
        <taxon>Pseudomonadota</taxon>
        <taxon>Betaproteobacteria</taxon>
        <taxon>Burkholderiales</taxon>
        <taxon>Burkholderiaceae</taxon>
        <taxon>Hydromonas</taxon>
    </lineage>
</organism>
<evidence type="ECO:0000256" key="4">
    <source>
        <dbReference type="PROSITE-ProRule" id="PRU00169"/>
    </source>
</evidence>
<protein>
    <submittedName>
        <fullName evidence="8">DNA-binding response OmpR family regulator</fullName>
    </submittedName>
</protein>
<evidence type="ECO:0000313" key="8">
    <source>
        <dbReference type="EMBL" id="TDR31437.1"/>
    </source>
</evidence>
<dbReference type="PROSITE" id="PS51755">
    <property type="entry name" value="OMPR_PHOB"/>
    <property type="match status" value="1"/>
</dbReference>
<dbReference type="GO" id="GO:0000156">
    <property type="term" value="F:phosphorelay response regulator activity"/>
    <property type="evidence" value="ECO:0007669"/>
    <property type="project" value="TreeGrafter"/>
</dbReference>
<gene>
    <name evidence="8" type="ORF">DFR44_11086</name>
</gene>
<dbReference type="OrthoDB" id="9802426at2"/>
<dbReference type="PANTHER" id="PTHR48111:SF40">
    <property type="entry name" value="PHOSPHATE REGULON TRANSCRIPTIONAL REGULATORY PROTEIN PHOB"/>
    <property type="match status" value="1"/>
</dbReference>
<dbReference type="RefSeq" id="WP_133620191.1">
    <property type="nucleotide sequence ID" value="NZ_SNZE01000010.1"/>
</dbReference>
<dbReference type="GO" id="GO:0006355">
    <property type="term" value="P:regulation of DNA-templated transcription"/>
    <property type="evidence" value="ECO:0007669"/>
    <property type="project" value="InterPro"/>
</dbReference>
<evidence type="ECO:0000256" key="3">
    <source>
        <dbReference type="ARBA" id="ARBA00023125"/>
    </source>
</evidence>
<dbReference type="GO" id="GO:0005829">
    <property type="term" value="C:cytosol"/>
    <property type="evidence" value="ECO:0007669"/>
    <property type="project" value="TreeGrafter"/>
</dbReference>
<keyword evidence="2" id="KW-0902">Two-component regulatory system</keyword>
<feature type="modified residue" description="4-aspartylphosphate" evidence="4">
    <location>
        <position position="58"/>
    </location>
</feature>
<dbReference type="EMBL" id="SNZE01000010">
    <property type="protein sequence ID" value="TDR31437.1"/>
    <property type="molecule type" value="Genomic_DNA"/>
</dbReference>
<dbReference type="GO" id="GO:0000976">
    <property type="term" value="F:transcription cis-regulatory region binding"/>
    <property type="evidence" value="ECO:0007669"/>
    <property type="project" value="TreeGrafter"/>
</dbReference>
<keyword evidence="3 5" id="KW-0238">DNA-binding</keyword>
<dbReference type="PROSITE" id="PS50110">
    <property type="entry name" value="RESPONSE_REGULATORY"/>
    <property type="match status" value="1"/>
</dbReference>
<dbReference type="SUPFAM" id="SSF46894">
    <property type="entry name" value="C-terminal effector domain of the bipartite response regulators"/>
    <property type="match status" value="1"/>
</dbReference>
<dbReference type="CDD" id="cd00156">
    <property type="entry name" value="REC"/>
    <property type="match status" value="1"/>
</dbReference>
<dbReference type="Gene3D" id="3.40.50.2300">
    <property type="match status" value="1"/>
</dbReference>
<dbReference type="CDD" id="cd00383">
    <property type="entry name" value="trans_reg_C"/>
    <property type="match status" value="1"/>
</dbReference>
<evidence type="ECO:0000256" key="1">
    <source>
        <dbReference type="ARBA" id="ARBA00022553"/>
    </source>
</evidence>
<dbReference type="InterPro" id="IPR036388">
    <property type="entry name" value="WH-like_DNA-bd_sf"/>
</dbReference>
<evidence type="ECO:0000313" key="9">
    <source>
        <dbReference type="Proteomes" id="UP000294480"/>
    </source>
</evidence>
<dbReference type="Pfam" id="PF00486">
    <property type="entry name" value="Trans_reg_C"/>
    <property type="match status" value="1"/>
</dbReference>
<evidence type="ECO:0000259" key="6">
    <source>
        <dbReference type="PROSITE" id="PS50110"/>
    </source>
</evidence>
<dbReference type="GO" id="GO:0032993">
    <property type="term" value="C:protein-DNA complex"/>
    <property type="evidence" value="ECO:0007669"/>
    <property type="project" value="TreeGrafter"/>
</dbReference>
<comment type="caution">
    <text evidence="8">The sequence shown here is derived from an EMBL/GenBank/DDBJ whole genome shotgun (WGS) entry which is preliminary data.</text>
</comment>
<dbReference type="Gene3D" id="1.10.10.10">
    <property type="entry name" value="Winged helix-like DNA-binding domain superfamily/Winged helix DNA-binding domain"/>
    <property type="match status" value="1"/>
</dbReference>
<evidence type="ECO:0000259" key="7">
    <source>
        <dbReference type="PROSITE" id="PS51755"/>
    </source>
</evidence>
<reference evidence="8 9" key="1">
    <citation type="submission" date="2019-03" db="EMBL/GenBank/DDBJ databases">
        <title>Genomic Encyclopedia of Type Strains, Phase IV (KMG-IV): sequencing the most valuable type-strain genomes for metagenomic binning, comparative biology and taxonomic classification.</title>
        <authorList>
            <person name="Goeker M."/>
        </authorList>
    </citation>
    <scope>NUCLEOTIDE SEQUENCE [LARGE SCALE GENOMIC DNA]</scope>
    <source>
        <strain evidence="8 9">DSM 102852</strain>
    </source>
</reference>
<dbReference type="SMART" id="SM00862">
    <property type="entry name" value="Trans_reg_C"/>
    <property type="match status" value="1"/>
</dbReference>
<dbReference type="Pfam" id="PF00072">
    <property type="entry name" value="Response_reg"/>
    <property type="match status" value="1"/>
</dbReference>
<dbReference type="InterPro" id="IPR001867">
    <property type="entry name" value="OmpR/PhoB-type_DNA-bd"/>
</dbReference>
<dbReference type="AlphaFoldDB" id="A0A4R6Y7X0"/>
<keyword evidence="9" id="KW-1185">Reference proteome</keyword>
<dbReference type="SUPFAM" id="SSF52172">
    <property type="entry name" value="CheY-like"/>
    <property type="match status" value="1"/>
</dbReference>
<feature type="DNA-binding region" description="OmpR/PhoB-type" evidence="5">
    <location>
        <begin position="148"/>
        <end position="247"/>
    </location>
</feature>
<accession>A0A4R6Y7X0</accession>
<dbReference type="InterPro" id="IPR001789">
    <property type="entry name" value="Sig_transdc_resp-reg_receiver"/>
</dbReference>
<evidence type="ECO:0000256" key="2">
    <source>
        <dbReference type="ARBA" id="ARBA00023012"/>
    </source>
</evidence>
<dbReference type="PANTHER" id="PTHR48111">
    <property type="entry name" value="REGULATOR OF RPOS"/>
    <property type="match status" value="1"/>
</dbReference>
<evidence type="ECO:0000256" key="5">
    <source>
        <dbReference type="PROSITE-ProRule" id="PRU01091"/>
    </source>
</evidence>